<protein>
    <submittedName>
        <fullName evidence="1">ArpU family phage transcriptional regulator</fullName>
    </submittedName>
</protein>
<organism evidence="1 2">
    <name type="scientific">Virgibacillus litoralis</name>
    <dbReference type="NCBI Taxonomy" id="578221"/>
    <lineage>
        <taxon>Bacteria</taxon>
        <taxon>Bacillati</taxon>
        <taxon>Bacillota</taxon>
        <taxon>Bacilli</taxon>
        <taxon>Bacillales</taxon>
        <taxon>Bacillaceae</taxon>
        <taxon>Virgibacillus</taxon>
    </lineage>
</organism>
<name>A0ABS4HH73_9BACI</name>
<evidence type="ECO:0000313" key="1">
    <source>
        <dbReference type="EMBL" id="MBP1950272.1"/>
    </source>
</evidence>
<dbReference type="Proteomes" id="UP001519328">
    <property type="component" value="Unassembled WGS sequence"/>
</dbReference>
<dbReference type="NCBIfam" id="TIGR01637">
    <property type="entry name" value="phage_arpU"/>
    <property type="match status" value="1"/>
</dbReference>
<keyword evidence="2" id="KW-1185">Reference proteome</keyword>
<proteinExistence type="predicted"/>
<accession>A0ABS4HH73</accession>
<comment type="caution">
    <text evidence="1">The sequence shown here is derived from an EMBL/GenBank/DDBJ whole genome shotgun (WGS) entry which is preliminary data.</text>
</comment>
<evidence type="ECO:0000313" key="2">
    <source>
        <dbReference type="Proteomes" id="UP001519328"/>
    </source>
</evidence>
<dbReference type="InterPro" id="IPR006524">
    <property type="entry name" value="ArpU-like"/>
</dbReference>
<sequence length="169" mass="20310">MEFKLPEIDREETRSAVESSLENYQMYLLMEPEELQPKITQSFSLVPPTPNNQFHSSTEDIAVKKMDQERKRKKYIRWIQKAVNRLSYQERSIIINRYLKSDDVYDYEVYNELGYSERKYYRLKARSFYKLAFILKIEVYLVTCEECGEKHSQNKDCWNCGVNKDGEVE</sequence>
<dbReference type="EMBL" id="JAGGKK010000020">
    <property type="protein sequence ID" value="MBP1950272.1"/>
    <property type="molecule type" value="Genomic_DNA"/>
</dbReference>
<reference evidence="1 2" key="1">
    <citation type="submission" date="2021-03" db="EMBL/GenBank/DDBJ databases">
        <title>Genomic Encyclopedia of Type Strains, Phase IV (KMG-IV): sequencing the most valuable type-strain genomes for metagenomic binning, comparative biology and taxonomic classification.</title>
        <authorList>
            <person name="Goeker M."/>
        </authorList>
    </citation>
    <scope>NUCLEOTIDE SEQUENCE [LARGE SCALE GENOMIC DNA]</scope>
    <source>
        <strain evidence="1 2">DSM 21085</strain>
    </source>
</reference>
<gene>
    <name evidence="1" type="ORF">J2Z82_003229</name>
</gene>